<dbReference type="SMART" id="SM00044">
    <property type="entry name" value="CYCc"/>
    <property type="match status" value="1"/>
</dbReference>
<sequence>MIVETRYARSGDLRIAYQVIGKGPLDLVFVPGFISNLDHYWDEPTLAHFLSRLSSFSRLILFDKRETGLSDRFGNLPTLEERMDDVRAVMDAVGSTRAALFGISEGGAMSTLFAATYPERTQALVLYGAYGHFPSWVLPPEKFTAFLEMIERDWGTGASLKAFAPSKLSDERFKRWWARFERLGASPSAVLALMRMNNEIDVRHILPAIRVPTLVLHRTSDPRVSVDAGRYLGTVIPGAKYVELPGSDHVAWVGDVDRLADEIEEFLTGARATLEPDRVLATVLFTDIVDSTKRAVELGDRRWQGLLEQHDQLVREELARYRGCEVKTLGDGFLATFDGPARAVRCATAIAEAVRTLGLEVRCGVHTGEIEIKGEDIGGIAVHIAARIAALAEAGQVLVSRTVRDLVAGSNLRLEDRGAYTLKGLSESMPLFAVVTSQRT</sequence>
<dbReference type="GO" id="GO:0009190">
    <property type="term" value="P:cyclic nucleotide biosynthetic process"/>
    <property type="evidence" value="ECO:0007669"/>
    <property type="project" value="InterPro"/>
</dbReference>
<keyword evidence="2" id="KW-0378">Hydrolase</keyword>
<dbReference type="Gene3D" id="3.30.70.1230">
    <property type="entry name" value="Nucleotide cyclase"/>
    <property type="match status" value="1"/>
</dbReference>
<dbReference type="CDD" id="cd07302">
    <property type="entry name" value="CHD"/>
    <property type="match status" value="1"/>
</dbReference>
<dbReference type="STRING" id="1225564.AA309_20980"/>
<dbReference type="GO" id="GO:0035556">
    <property type="term" value="P:intracellular signal transduction"/>
    <property type="evidence" value="ECO:0007669"/>
    <property type="project" value="InterPro"/>
</dbReference>
<name>A0A0H1RFH4_9HYPH</name>
<dbReference type="PANTHER" id="PTHR43433">
    <property type="entry name" value="HYDROLASE, ALPHA/BETA FOLD FAMILY PROTEIN"/>
    <property type="match status" value="1"/>
</dbReference>
<dbReference type="InterPro" id="IPR000073">
    <property type="entry name" value="AB_hydrolase_1"/>
</dbReference>
<dbReference type="Pfam" id="PF00561">
    <property type="entry name" value="Abhydrolase_1"/>
    <property type="match status" value="1"/>
</dbReference>
<evidence type="ECO:0000259" key="1">
    <source>
        <dbReference type="PROSITE" id="PS50125"/>
    </source>
</evidence>
<dbReference type="PRINTS" id="PR00111">
    <property type="entry name" value="ABHYDROLASE"/>
</dbReference>
<feature type="domain" description="Guanylate cyclase" evidence="1">
    <location>
        <begin position="282"/>
        <end position="389"/>
    </location>
</feature>
<dbReference type="PROSITE" id="PS50125">
    <property type="entry name" value="GUANYLATE_CYCLASE_2"/>
    <property type="match status" value="1"/>
</dbReference>
<dbReference type="InterPro" id="IPR050471">
    <property type="entry name" value="AB_hydrolase"/>
</dbReference>
<evidence type="ECO:0000313" key="3">
    <source>
        <dbReference type="Proteomes" id="UP000035489"/>
    </source>
</evidence>
<dbReference type="InterPro" id="IPR029787">
    <property type="entry name" value="Nucleotide_cyclase"/>
</dbReference>
<dbReference type="Gene3D" id="3.40.50.1820">
    <property type="entry name" value="alpha/beta hydrolase"/>
    <property type="match status" value="1"/>
</dbReference>
<dbReference type="AlphaFoldDB" id="A0A0H1RFH4"/>
<reference evidence="2 3" key="1">
    <citation type="submission" date="2015-05" db="EMBL/GenBank/DDBJ databases">
        <title>Draft genome sequence of Microvirga vignae strain BR3299, a novel nitrogen fixing bacteria isolated from Brazil semi-aired region.</title>
        <authorList>
            <person name="Zilli J.E."/>
            <person name="Passos S.R."/>
            <person name="Leite J."/>
            <person name="Baldani J.I."/>
            <person name="Xavier G.R."/>
            <person name="Rumjaneck N.G."/>
            <person name="Simoes-Araujo J.L."/>
        </authorList>
    </citation>
    <scope>NUCLEOTIDE SEQUENCE [LARGE SCALE GENOMIC DNA]</scope>
    <source>
        <strain evidence="2 3">BR3299</strain>
    </source>
</reference>
<evidence type="ECO:0000313" key="2">
    <source>
        <dbReference type="EMBL" id="KLK91327.1"/>
    </source>
</evidence>
<dbReference type="PANTHER" id="PTHR43433:SF8">
    <property type="entry name" value="BIFUNCTIONAL LIPASE_ADENYLATE CYCLASE LIPJ"/>
    <property type="match status" value="1"/>
</dbReference>
<dbReference type="GO" id="GO:0004016">
    <property type="term" value="F:adenylate cyclase activity"/>
    <property type="evidence" value="ECO:0007669"/>
    <property type="project" value="UniProtKB-ARBA"/>
</dbReference>
<dbReference type="Pfam" id="PF00211">
    <property type="entry name" value="Guanylate_cyc"/>
    <property type="match status" value="1"/>
</dbReference>
<dbReference type="SUPFAM" id="SSF53474">
    <property type="entry name" value="alpha/beta-Hydrolases"/>
    <property type="match status" value="1"/>
</dbReference>
<dbReference type="OrthoDB" id="27092at2"/>
<proteinExistence type="predicted"/>
<accession>A0A0H1RFH4</accession>
<dbReference type="RefSeq" id="WP_047190958.1">
    <property type="nucleotide sequence ID" value="NZ_LCYG01000056.1"/>
</dbReference>
<keyword evidence="3" id="KW-1185">Reference proteome</keyword>
<dbReference type="GO" id="GO:0016787">
    <property type="term" value="F:hydrolase activity"/>
    <property type="evidence" value="ECO:0007669"/>
    <property type="project" value="UniProtKB-KW"/>
</dbReference>
<dbReference type="SUPFAM" id="SSF55073">
    <property type="entry name" value="Nucleotide cyclase"/>
    <property type="match status" value="1"/>
</dbReference>
<dbReference type="Proteomes" id="UP000035489">
    <property type="component" value="Unassembled WGS sequence"/>
</dbReference>
<dbReference type="EMBL" id="LCYG01000056">
    <property type="protein sequence ID" value="KLK91327.1"/>
    <property type="molecule type" value="Genomic_DNA"/>
</dbReference>
<dbReference type="PATRIC" id="fig|1225564.3.peg.5535"/>
<dbReference type="InterPro" id="IPR001054">
    <property type="entry name" value="A/G_cyclase"/>
</dbReference>
<organism evidence="2 3">
    <name type="scientific">Microvirga vignae</name>
    <dbReference type="NCBI Taxonomy" id="1225564"/>
    <lineage>
        <taxon>Bacteria</taxon>
        <taxon>Pseudomonadati</taxon>
        <taxon>Pseudomonadota</taxon>
        <taxon>Alphaproteobacteria</taxon>
        <taxon>Hyphomicrobiales</taxon>
        <taxon>Methylobacteriaceae</taxon>
        <taxon>Microvirga</taxon>
    </lineage>
</organism>
<gene>
    <name evidence="2" type="ORF">AA309_20980</name>
</gene>
<dbReference type="InterPro" id="IPR029058">
    <property type="entry name" value="AB_hydrolase_fold"/>
</dbReference>
<comment type="caution">
    <text evidence="2">The sequence shown here is derived from an EMBL/GenBank/DDBJ whole genome shotgun (WGS) entry which is preliminary data.</text>
</comment>
<protein>
    <submittedName>
        <fullName evidence="2">Hydrolase</fullName>
    </submittedName>
</protein>